<dbReference type="SUPFAM" id="SSF54593">
    <property type="entry name" value="Glyoxalase/Bleomycin resistance protein/Dihydroxybiphenyl dioxygenase"/>
    <property type="match status" value="1"/>
</dbReference>
<reference evidence="2" key="2">
    <citation type="submission" date="2020-09" db="EMBL/GenBank/DDBJ databases">
        <authorList>
            <person name="Sun Q."/>
            <person name="Zhou Y."/>
        </authorList>
    </citation>
    <scope>NUCLEOTIDE SEQUENCE</scope>
    <source>
        <strain evidence="2">CGMCC 1.12919</strain>
    </source>
</reference>
<name>A0A916UV32_9HYPH</name>
<evidence type="ECO:0000259" key="1">
    <source>
        <dbReference type="Pfam" id="PF00903"/>
    </source>
</evidence>
<sequence length="128" mass="14457">MKVLNVLVRRYLPLDGFDEAVAFYEGLIGQTARLRFDYPAYDLKLAQVASILFIAGSEESLRPFVATHATFMVDDIEGFVIHLQAIGAEVIEPPKVVPTGWNMLVRHPDGMQVEYVQHRDPNPADRLF</sequence>
<accession>A0A916UV32</accession>
<evidence type="ECO:0000313" key="2">
    <source>
        <dbReference type="EMBL" id="GGC89101.1"/>
    </source>
</evidence>
<dbReference type="RefSeq" id="WP_188612256.1">
    <property type="nucleotide sequence ID" value="NZ_BMGG01000011.1"/>
</dbReference>
<dbReference type="AlphaFoldDB" id="A0A916UV32"/>
<dbReference type="Gene3D" id="3.10.180.10">
    <property type="entry name" value="2,3-Dihydroxybiphenyl 1,2-Dioxygenase, domain 1"/>
    <property type="match status" value="1"/>
</dbReference>
<organism evidence="2 3">
    <name type="scientific">Chelatococcus reniformis</name>
    <dbReference type="NCBI Taxonomy" id="1494448"/>
    <lineage>
        <taxon>Bacteria</taxon>
        <taxon>Pseudomonadati</taxon>
        <taxon>Pseudomonadota</taxon>
        <taxon>Alphaproteobacteria</taxon>
        <taxon>Hyphomicrobiales</taxon>
        <taxon>Chelatococcaceae</taxon>
        <taxon>Chelatococcus</taxon>
    </lineage>
</organism>
<protein>
    <submittedName>
        <fullName evidence="2">Dioxygenase</fullName>
    </submittedName>
</protein>
<keyword evidence="2" id="KW-0223">Dioxygenase</keyword>
<dbReference type="InterPro" id="IPR029068">
    <property type="entry name" value="Glyas_Bleomycin-R_OHBP_Dase"/>
</dbReference>
<evidence type="ECO:0000313" key="3">
    <source>
        <dbReference type="Proteomes" id="UP000637002"/>
    </source>
</evidence>
<feature type="domain" description="Glyoxalase/fosfomycin resistance/dioxygenase" evidence="1">
    <location>
        <begin position="17"/>
        <end position="115"/>
    </location>
</feature>
<gene>
    <name evidence="2" type="ORF">GCM10010994_53680</name>
</gene>
<dbReference type="EMBL" id="BMGG01000011">
    <property type="protein sequence ID" value="GGC89101.1"/>
    <property type="molecule type" value="Genomic_DNA"/>
</dbReference>
<dbReference type="InterPro" id="IPR004360">
    <property type="entry name" value="Glyas_Fos-R_dOase_dom"/>
</dbReference>
<keyword evidence="3" id="KW-1185">Reference proteome</keyword>
<dbReference type="GO" id="GO:0051213">
    <property type="term" value="F:dioxygenase activity"/>
    <property type="evidence" value="ECO:0007669"/>
    <property type="project" value="UniProtKB-KW"/>
</dbReference>
<dbReference type="Proteomes" id="UP000637002">
    <property type="component" value="Unassembled WGS sequence"/>
</dbReference>
<proteinExistence type="predicted"/>
<reference evidence="2" key="1">
    <citation type="journal article" date="2014" name="Int. J. Syst. Evol. Microbiol.">
        <title>Complete genome sequence of Corynebacterium casei LMG S-19264T (=DSM 44701T), isolated from a smear-ripened cheese.</title>
        <authorList>
            <consortium name="US DOE Joint Genome Institute (JGI-PGF)"/>
            <person name="Walter F."/>
            <person name="Albersmeier A."/>
            <person name="Kalinowski J."/>
            <person name="Ruckert C."/>
        </authorList>
    </citation>
    <scope>NUCLEOTIDE SEQUENCE</scope>
    <source>
        <strain evidence="2">CGMCC 1.12919</strain>
    </source>
</reference>
<dbReference type="Pfam" id="PF00903">
    <property type="entry name" value="Glyoxalase"/>
    <property type="match status" value="1"/>
</dbReference>
<comment type="caution">
    <text evidence="2">The sequence shown here is derived from an EMBL/GenBank/DDBJ whole genome shotgun (WGS) entry which is preliminary data.</text>
</comment>
<keyword evidence="2" id="KW-0560">Oxidoreductase</keyword>
<dbReference type="CDD" id="cd06587">
    <property type="entry name" value="VOC"/>
    <property type="match status" value="1"/>
</dbReference>